<proteinExistence type="predicted"/>
<dbReference type="EMBL" id="BQKB01000017">
    <property type="protein sequence ID" value="GJM52688.1"/>
    <property type="molecule type" value="Genomic_DNA"/>
</dbReference>
<reference evidence="1 4" key="1">
    <citation type="submission" date="2021-11" db="EMBL/GenBank/DDBJ databases">
        <title>Draft genome sequence of Capnocytophaga sp. strain KC07075 isolated from cat oral cavity.</title>
        <authorList>
            <person name="Suzuki M."/>
            <person name="Imaoka K."/>
            <person name="Kimura M."/>
            <person name="Morikawa S."/>
            <person name="Maeda K."/>
        </authorList>
    </citation>
    <scope>NUCLEOTIDE SEQUENCE</scope>
    <source>
        <strain evidence="1">KC07075</strain>
        <strain evidence="2 4">KC07079</strain>
    </source>
</reference>
<dbReference type="Proteomes" id="UP001208692">
    <property type="component" value="Unassembled WGS sequence"/>
</dbReference>
<organism evidence="1 3">
    <name type="scientific">Capnocytophaga catalasegens</name>
    <dbReference type="NCBI Taxonomy" id="1004260"/>
    <lineage>
        <taxon>Bacteria</taxon>
        <taxon>Pseudomonadati</taxon>
        <taxon>Bacteroidota</taxon>
        <taxon>Flavobacteriia</taxon>
        <taxon>Flavobacteriales</taxon>
        <taxon>Flavobacteriaceae</taxon>
        <taxon>Capnocytophaga</taxon>
    </lineage>
</organism>
<evidence type="ECO:0000313" key="1">
    <source>
        <dbReference type="EMBL" id="GJM50405.1"/>
    </source>
</evidence>
<comment type="caution">
    <text evidence="1">The sequence shown here is derived from an EMBL/GenBank/DDBJ whole genome shotgun (WGS) entry which is preliminary data.</text>
</comment>
<gene>
    <name evidence="1" type="ORF">RCZ15_13780</name>
    <name evidence="2" type="ORF">RCZ16_10050</name>
</gene>
<dbReference type="Proteomes" id="UP001207736">
    <property type="component" value="Unassembled WGS sequence"/>
</dbReference>
<dbReference type="EMBL" id="BQKA01000025">
    <property type="protein sequence ID" value="GJM50405.1"/>
    <property type="molecule type" value="Genomic_DNA"/>
</dbReference>
<evidence type="ECO:0000313" key="3">
    <source>
        <dbReference type="Proteomes" id="UP001207736"/>
    </source>
</evidence>
<sequence>MLSVECFHYSEKAVLFSVEDFRYSEKVILLSVEGFHFSECFVNEKNIFSKLIDCFSKNPDGVGFNFEYSKKIAYFLDRK</sequence>
<keyword evidence="4" id="KW-1185">Reference proteome</keyword>
<accession>A0AAV5AXB6</accession>
<name>A0AAV5AXB6_9FLAO</name>
<evidence type="ECO:0000313" key="4">
    <source>
        <dbReference type="Proteomes" id="UP001208692"/>
    </source>
</evidence>
<evidence type="ECO:0000313" key="2">
    <source>
        <dbReference type="EMBL" id="GJM52688.1"/>
    </source>
</evidence>
<protein>
    <submittedName>
        <fullName evidence="1">Uncharacterized protein</fullName>
    </submittedName>
</protein>
<dbReference type="AlphaFoldDB" id="A0AAV5AXB6"/>